<name>A0A6J4KMH0_9BACT</name>
<gene>
    <name evidence="1" type="ORF">AVDCRST_MAG11-1424</name>
</gene>
<reference evidence="1" key="1">
    <citation type="submission" date="2020-02" db="EMBL/GenBank/DDBJ databases">
        <authorList>
            <person name="Meier V. D."/>
        </authorList>
    </citation>
    <scope>NUCLEOTIDE SEQUENCE</scope>
    <source>
        <strain evidence="1">AVDCRST_MAG11</strain>
    </source>
</reference>
<organism evidence="1">
    <name type="scientific">uncultured Gemmatimonadaceae bacterium</name>
    <dbReference type="NCBI Taxonomy" id="246130"/>
    <lineage>
        <taxon>Bacteria</taxon>
        <taxon>Pseudomonadati</taxon>
        <taxon>Gemmatimonadota</taxon>
        <taxon>Gemmatimonadia</taxon>
        <taxon>Gemmatimonadales</taxon>
        <taxon>Gemmatimonadaceae</taxon>
        <taxon>environmental samples</taxon>
    </lineage>
</organism>
<protein>
    <submittedName>
        <fullName evidence="1">Uncharacterized protein</fullName>
    </submittedName>
</protein>
<accession>A0A6J4KMH0</accession>
<evidence type="ECO:0000313" key="1">
    <source>
        <dbReference type="EMBL" id="CAA9310041.1"/>
    </source>
</evidence>
<dbReference type="EMBL" id="CADCTU010000325">
    <property type="protein sequence ID" value="CAA9310041.1"/>
    <property type="molecule type" value="Genomic_DNA"/>
</dbReference>
<proteinExistence type="predicted"/>
<dbReference type="AlphaFoldDB" id="A0A6J4KMH0"/>
<sequence length="406" mass="43710">MYVGTHAIIWEDEANRLQSSADAALAGYYERLGRIFDEDQYASLVRNFGDPLLRDAATDADGRVHMVFTERLNGSGAAAYVISCDQYARTVAPGSNVGQFFYGAVPTASGSSLSGITYPDGWFNFMARTVVHEVKHIVSQSTRVANGAPFESSWLEEGTARHAEELWVRESLHRVEWKANTGFGSASTNGVHCDFHPTESACLAADPLRRPSYGMRRHFDELLPKLAAPWNWSPYGDGTGQSGSVFYQTAWSLVRYAIDRHGAGDAAFLRALVASRSTGVTNLAQVAGVPLERLVAGWGLALAADDYPGLAAPSADIQFPTWNLRSIYAGLNQSPTWRTRHATPYPVQPLALPAGGFATQVRGIRGGAHAFFEIPGAAGTPQMLHLRALTGGAAPSTLGIAVARVQ</sequence>